<dbReference type="AlphaFoldDB" id="A0A0C9SK08"/>
<feature type="region of interest" description="Disordered" evidence="1">
    <location>
        <begin position="100"/>
        <end position="128"/>
    </location>
</feature>
<gene>
    <name evidence="3" type="ORF">PLICRDRAFT_180911</name>
</gene>
<proteinExistence type="predicted"/>
<dbReference type="HOGENOM" id="CLU_1960496_0_0_1"/>
<feature type="compositionally biased region" description="Polar residues" evidence="1">
    <location>
        <begin position="45"/>
        <end position="68"/>
    </location>
</feature>
<evidence type="ECO:0000313" key="3">
    <source>
        <dbReference type="EMBL" id="KII82911.1"/>
    </source>
</evidence>
<evidence type="ECO:0000313" key="4">
    <source>
        <dbReference type="Proteomes" id="UP000053263"/>
    </source>
</evidence>
<organism evidence="3 4">
    <name type="scientific">Plicaturopsis crispa FD-325 SS-3</name>
    <dbReference type="NCBI Taxonomy" id="944288"/>
    <lineage>
        <taxon>Eukaryota</taxon>
        <taxon>Fungi</taxon>
        <taxon>Dikarya</taxon>
        <taxon>Basidiomycota</taxon>
        <taxon>Agaricomycotina</taxon>
        <taxon>Agaricomycetes</taxon>
        <taxon>Agaricomycetidae</taxon>
        <taxon>Amylocorticiales</taxon>
        <taxon>Amylocorticiaceae</taxon>
        <taxon>Plicatura</taxon>
        <taxon>Plicaturopsis crispa</taxon>
    </lineage>
</organism>
<feature type="signal peptide" evidence="2">
    <location>
        <begin position="1"/>
        <end position="17"/>
    </location>
</feature>
<sequence length="128" mass="13991">MFVFLFLVVVHLPHAVAHHDGGPPLAFMQGVFLLHSFSKPRHTPRSSYPHNIATLRSSNTYPTPSNRKATTTITPALTAATHPRRLHSVLSAAAAHVAHTPPAHVRPPALSQGLRWHSVSPLTSRSRK</sequence>
<evidence type="ECO:0000256" key="1">
    <source>
        <dbReference type="SAM" id="MobiDB-lite"/>
    </source>
</evidence>
<accession>A0A0C9SK08</accession>
<reference evidence="3 4" key="1">
    <citation type="submission" date="2014-06" db="EMBL/GenBank/DDBJ databases">
        <title>Evolutionary Origins and Diversification of the Mycorrhizal Mutualists.</title>
        <authorList>
            <consortium name="DOE Joint Genome Institute"/>
            <consortium name="Mycorrhizal Genomics Consortium"/>
            <person name="Kohler A."/>
            <person name="Kuo A."/>
            <person name="Nagy L.G."/>
            <person name="Floudas D."/>
            <person name="Copeland A."/>
            <person name="Barry K.W."/>
            <person name="Cichocki N."/>
            <person name="Veneault-Fourrey C."/>
            <person name="LaButti K."/>
            <person name="Lindquist E.A."/>
            <person name="Lipzen A."/>
            <person name="Lundell T."/>
            <person name="Morin E."/>
            <person name="Murat C."/>
            <person name="Riley R."/>
            <person name="Ohm R."/>
            <person name="Sun H."/>
            <person name="Tunlid A."/>
            <person name="Henrissat B."/>
            <person name="Grigoriev I.V."/>
            <person name="Hibbett D.S."/>
            <person name="Martin F."/>
        </authorList>
    </citation>
    <scope>NUCLEOTIDE SEQUENCE [LARGE SCALE GENOMIC DNA]</scope>
    <source>
        <strain evidence="3 4">FD-325 SS-3</strain>
    </source>
</reference>
<feature type="chain" id="PRO_5002203170" description="Secreted protein" evidence="2">
    <location>
        <begin position="18"/>
        <end position="128"/>
    </location>
</feature>
<protein>
    <recommendedName>
        <fullName evidence="5">Secreted protein</fullName>
    </recommendedName>
</protein>
<keyword evidence="4" id="KW-1185">Reference proteome</keyword>
<evidence type="ECO:0000256" key="2">
    <source>
        <dbReference type="SAM" id="SignalP"/>
    </source>
</evidence>
<name>A0A0C9SK08_PLICR</name>
<feature type="compositionally biased region" description="Low complexity" evidence="1">
    <location>
        <begin position="100"/>
        <end position="109"/>
    </location>
</feature>
<dbReference type="Proteomes" id="UP000053263">
    <property type="component" value="Unassembled WGS sequence"/>
</dbReference>
<evidence type="ECO:0008006" key="5">
    <source>
        <dbReference type="Google" id="ProtNLM"/>
    </source>
</evidence>
<keyword evidence="2" id="KW-0732">Signal</keyword>
<dbReference type="EMBL" id="KN832598">
    <property type="protein sequence ID" value="KII82911.1"/>
    <property type="molecule type" value="Genomic_DNA"/>
</dbReference>
<feature type="region of interest" description="Disordered" evidence="1">
    <location>
        <begin position="41"/>
        <end position="69"/>
    </location>
</feature>